<accession>A0ABR2N090</accession>
<evidence type="ECO:0000313" key="2">
    <source>
        <dbReference type="Proteomes" id="UP001412067"/>
    </source>
</evidence>
<name>A0ABR2N090_9ASPA</name>
<protein>
    <submittedName>
        <fullName evidence="1">Uncharacterized protein</fullName>
    </submittedName>
</protein>
<evidence type="ECO:0000313" key="1">
    <source>
        <dbReference type="EMBL" id="KAK8969855.1"/>
    </source>
</evidence>
<dbReference type="EMBL" id="JBBWWR010000002">
    <property type="protein sequence ID" value="KAK8969855.1"/>
    <property type="molecule type" value="Genomic_DNA"/>
</dbReference>
<organism evidence="1 2">
    <name type="scientific">Platanthera guangdongensis</name>
    <dbReference type="NCBI Taxonomy" id="2320717"/>
    <lineage>
        <taxon>Eukaryota</taxon>
        <taxon>Viridiplantae</taxon>
        <taxon>Streptophyta</taxon>
        <taxon>Embryophyta</taxon>
        <taxon>Tracheophyta</taxon>
        <taxon>Spermatophyta</taxon>
        <taxon>Magnoliopsida</taxon>
        <taxon>Liliopsida</taxon>
        <taxon>Asparagales</taxon>
        <taxon>Orchidaceae</taxon>
        <taxon>Orchidoideae</taxon>
        <taxon>Orchideae</taxon>
        <taxon>Orchidinae</taxon>
        <taxon>Platanthera</taxon>
    </lineage>
</organism>
<comment type="caution">
    <text evidence="1">The sequence shown here is derived from an EMBL/GenBank/DDBJ whole genome shotgun (WGS) entry which is preliminary data.</text>
</comment>
<reference evidence="1 2" key="1">
    <citation type="journal article" date="2022" name="Nat. Plants">
        <title>Genomes of leafy and leafless Platanthera orchids illuminate the evolution of mycoheterotrophy.</title>
        <authorList>
            <person name="Li M.H."/>
            <person name="Liu K.W."/>
            <person name="Li Z."/>
            <person name="Lu H.C."/>
            <person name="Ye Q.L."/>
            <person name="Zhang D."/>
            <person name="Wang J.Y."/>
            <person name="Li Y.F."/>
            <person name="Zhong Z.M."/>
            <person name="Liu X."/>
            <person name="Yu X."/>
            <person name="Liu D.K."/>
            <person name="Tu X.D."/>
            <person name="Liu B."/>
            <person name="Hao Y."/>
            <person name="Liao X.Y."/>
            <person name="Jiang Y.T."/>
            <person name="Sun W.H."/>
            <person name="Chen J."/>
            <person name="Chen Y.Q."/>
            <person name="Ai Y."/>
            <person name="Zhai J.W."/>
            <person name="Wu S.S."/>
            <person name="Zhou Z."/>
            <person name="Hsiao Y.Y."/>
            <person name="Wu W.L."/>
            <person name="Chen Y.Y."/>
            <person name="Lin Y.F."/>
            <person name="Hsu J.L."/>
            <person name="Li C.Y."/>
            <person name="Wang Z.W."/>
            <person name="Zhao X."/>
            <person name="Zhong W.Y."/>
            <person name="Ma X.K."/>
            <person name="Ma L."/>
            <person name="Huang J."/>
            <person name="Chen G.Z."/>
            <person name="Huang M.Z."/>
            <person name="Huang L."/>
            <person name="Peng D.H."/>
            <person name="Luo Y.B."/>
            <person name="Zou S.Q."/>
            <person name="Chen S.P."/>
            <person name="Lan S."/>
            <person name="Tsai W.C."/>
            <person name="Van de Peer Y."/>
            <person name="Liu Z.J."/>
        </authorList>
    </citation>
    <scope>NUCLEOTIDE SEQUENCE [LARGE SCALE GENOMIC DNA]</scope>
    <source>
        <strain evidence="1">Lor288</strain>
    </source>
</reference>
<gene>
    <name evidence="1" type="ORF">KSP40_PGU011806</name>
</gene>
<proteinExistence type="predicted"/>
<keyword evidence="2" id="KW-1185">Reference proteome</keyword>
<dbReference type="Proteomes" id="UP001412067">
    <property type="component" value="Unassembled WGS sequence"/>
</dbReference>
<sequence>MANTDLFATCVLWPSRRCNGHSPPNLQKDLDNYSVGGDALTTQQMSFAKAAKLLRLAPQDSSKSVLRVIYEIVCSRMWPS</sequence>